<protein>
    <submittedName>
        <fullName evidence="1">Uncharacterized protein</fullName>
    </submittedName>
</protein>
<comment type="caution">
    <text evidence="1">The sequence shown here is derived from an EMBL/GenBank/DDBJ whole genome shotgun (WGS) entry which is preliminary data.</text>
</comment>
<proteinExistence type="predicted"/>
<evidence type="ECO:0000313" key="2">
    <source>
        <dbReference type="Proteomes" id="UP001230649"/>
    </source>
</evidence>
<dbReference type="EMBL" id="JASBWS010000013">
    <property type="protein sequence ID" value="KAJ9113070.1"/>
    <property type="molecule type" value="Genomic_DNA"/>
</dbReference>
<name>A0ACC2WPH8_9TREE</name>
<sequence length="390" mass="41948">MPSGERDNSLPSTQSASSMANSNDSDGNYESAHDSEMVWEDGRERGNSVTVKSESNGVGWTTMSNAAMNSSWISPSPFVTNPASFRVPTWDSAIGNDAFTITAMPLMGIPGDPFGQISTLKQPTEIGQSAKSETETSNAVDMNGTPLPRAAALSPLTTNRVAQELDDLTGRAGQMDLGKPKPSGRGIWESLPMAVEDSSQLKQSSNVPVPTTSMNDYPHARSNDFTNNATKKPSHLFSVPAGRKLSSSIHAAAAAATEKKPKKDEGIERGKRNPENKGKKEVSVGKSRGRGSGHEKQQRTSFGNRNENGWGKPDEPSKANRSWSTNNKAQKPLYLRDSPSIPGIVEDAPAANIWSWKPQSMEEGVTAMDVVGWDSPAPLPAKGSQQRYRH</sequence>
<organism evidence="1 2">
    <name type="scientific">Naganishia adeliensis</name>
    <dbReference type="NCBI Taxonomy" id="92952"/>
    <lineage>
        <taxon>Eukaryota</taxon>
        <taxon>Fungi</taxon>
        <taxon>Dikarya</taxon>
        <taxon>Basidiomycota</taxon>
        <taxon>Agaricomycotina</taxon>
        <taxon>Tremellomycetes</taxon>
        <taxon>Filobasidiales</taxon>
        <taxon>Filobasidiaceae</taxon>
        <taxon>Naganishia</taxon>
    </lineage>
</organism>
<dbReference type="Proteomes" id="UP001230649">
    <property type="component" value="Unassembled WGS sequence"/>
</dbReference>
<reference evidence="1" key="1">
    <citation type="submission" date="2023-04" db="EMBL/GenBank/DDBJ databases">
        <title>Draft Genome sequencing of Naganishia species isolated from polar environments using Oxford Nanopore Technology.</title>
        <authorList>
            <person name="Leo P."/>
            <person name="Venkateswaran K."/>
        </authorList>
    </citation>
    <scope>NUCLEOTIDE SEQUENCE</scope>
    <source>
        <strain evidence="1">MNA-CCFEE 5262</strain>
    </source>
</reference>
<evidence type="ECO:0000313" key="1">
    <source>
        <dbReference type="EMBL" id="KAJ9113070.1"/>
    </source>
</evidence>
<accession>A0ACC2WPH8</accession>
<gene>
    <name evidence="1" type="ORF">QFC20_001957</name>
</gene>
<keyword evidence="2" id="KW-1185">Reference proteome</keyword>